<dbReference type="EMBL" id="LFOD01000012">
    <property type="protein sequence ID" value="KMV17621.1"/>
    <property type="molecule type" value="Genomic_DNA"/>
</dbReference>
<gene>
    <name evidence="1" type="ORF">ACT17_15170</name>
</gene>
<comment type="caution">
    <text evidence="1">The sequence shown here is derived from an EMBL/GenBank/DDBJ whole genome shotgun (WGS) entry which is preliminary data.</text>
</comment>
<organism evidence="1 2">
    <name type="scientific">Mycolicibacterium conceptionense</name>
    <dbReference type="NCBI Taxonomy" id="451644"/>
    <lineage>
        <taxon>Bacteria</taxon>
        <taxon>Bacillati</taxon>
        <taxon>Actinomycetota</taxon>
        <taxon>Actinomycetes</taxon>
        <taxon>Mycobacteriales</taxon>
        <taxon>Mycobacteriaceae</taxon>
        <taxon>Mycolicibacterium</taxon>
    </lineage>
</organism>
<evidence type="ECO:0000313" key="1">
    <source>
        <dbReference type="EMBL" id="KMV17621.1"/>
    </source>
</evidence>
<reference evidence="1 2" key="1">
    <citation type="submission" date="2015-06" db="EMBL/GenBank/DDBJ databases">
        <title>Genome sequence of Mycobacterium conceptionense strain MLE.</title>
        <authorList>
            <person name="Greninger A.L."/>
            <person name="Cunningham G."/>
            <person name="Chiu C.Y."/>
            <person name="Miller S."/>
        </authorList>
    </citation>
    <scope>NUCLEOTIDE SEQUENCE [LARGE SCALE GENOMIC DNA]</scope>
    <source>
        <strain evidence="1 2">MLE</strain>
    </source>
</reference>
<protein>
    <submittedName>
        <fullName evidence="1">Uncharacterized protein</fullName>
    </submittedName>
</protein>
<dbReference type="Proteomes" id="UP000037594">
    <property type="component" value="Unassembled WGS sequence"/>
</dbReference>
<dbReference type="PATRIC" id="fig|451644.5.peg.3144"/>
<dbReference type="AlphaFoldDB" id="A0A0J8U880"/>
<proteinExistence type="predicted"/>
<accession>A0A0J8U880</accession>
<sequence>MSTALRKIDKFTPSQNPYWFNTGDVLAGTSDTTHVRVMWVSRKGGRTVVTQGTYMLFPFGHLAVFPDRAAGAEAIIGAADTRYGGEWEYRWDGQRFQENPTAPVKAPDELAVIRENLDRILNDLPGALNERAAWIGPFYKTEVDR</sequence>
<name>A0A0J8U880_9MYCO</name>
<dbReference type="RefSeq" id="WP_048895971.1">
    <property type="nucleotide sequence ID" value="NZ_LFOD01000012.1"/>
</dbReference>
<evidence type="ECO:0000313" key="2">
    <source>
        <dbReference type="Proteomes" id="UP000037594"/>
    </source>
</evidence>